<keyword evidence="7" id="KW-0812">Transmembrane</keyword>
<dbReference type="InterPro" id="IPR000742">
    <property type="entry name" value="EGF"/>
</dbReference>
<dbReference type="InterPro" id="IPR000033">
    <property type="entry name" value="LDLR_classB_rpt"/>
</dbReference>
<dbReference type="Pfam" id="PF07699">
    <property type="entry name" value="Ephrin_rec_like"/>
    <property type="match status" value="1"/>
</dbReference>
<keyword evidence="5" id="KW-0325">Glycoprotein</keyword>
<evidence type="ECO:0000313" key="10">
    <source>
        <dbReference type="Proteomes" id="UP000085678"/>
    </source>
</evidence>
<dbReference type="GO" id="GO:0005886">
    <property type="term" value="C:plasma membrane"/>
    <property type="evidence" value="ECO:0007669"/>
    <property type="project" value="TreeGrafter"/>
</dbReference>
<keyword evidence="4" id="KW-1015">Disulfide bond</keyword>
<dbReference type="GeneID" id="106153158"/>
<dbReference type="SMART" id="SM01411">
    <property type="entry name" value="Ephrin_rec_like"/>
    <property type="match status" value="1"/>
</dbReference>
<evidence type="ECO:0000256" key="4">
    <source>
        <dbReference type="ARBA" id="ARBA00023157"/>
    </source>
</evidence>
<feature type="repeat" description="LDL-receptor class B" evidence="6">
    <location>
        <begin position="389"/>
        <end position="433"/>
    </location>
</feature>
<feature type="transmembrane region" description="Helical" evidence="7">
    <location>
        <begin position="1353"/>
        <end position="1376"/>
    </location>
</feature>
<dbReference type="GO" id="GO:0016192">
    <property type="term" value="P:vesicle-mediated transport"/>
    <property type="evidence" value="ECO:0007669"/>
    <property type="project" value="UniProtKB-ARBA"/>
</dbReference>
<evidence type="ECO:0000256" key="1">
    <source>
        <dbReference type="ARBA" id="ARBA00022536"/>
    </source>
</evidence>
<dbReference type="PROSITE" id="PS51120">
    <property type="entry name" value="LDLRB"/>
    <property type="match status" value="3"/>
</dbReference>
<dbReference type="Gene3D" id="2.60.40.10">
    <property type="entry name" value="Immunoglobulins"/>
    <property type="match status" value="1"/>
</dbReference>
<gene>
    <name evidence="11" type="primary">LOC106153158</name>
</gene>
<dbReference type="STRING" id="7574.A0A1S3HBB0"/>
<keyword evidence="7" id="KW-1133">Transmembrane helix</keyword>
<organism evidence="10 11">
    <name type="scientific">Lingula anatina</name>
    <name type="common">Brachiopod</name>
    <name type="synonym">Lingula unguis</name>
    <dbReference type="NCBI Taxonomy" id="7574"/>
    <lineage>
        <taxon>Eukaryota</taxon>
        <taxon>Metazoa</taxon>
        <taxon>Spiralia</taxon>
        <taxon>Lophotrochozoa</taxon>
        <taxon>Brachiopoda</taxon>
        <taxon>Linguliformea</taxon>
        <taxon>Lingulata</taxon>
        <taxon>Lingulida</taxon>
        <taxon>Linguloidea</taxon>
        <taxon>Lingulidae</taxon>
        <taxon>Lingula</taxon>
    </lineage>
</organism>
<dbReference type="GO" id="GO:0060070">
    <property type="term" value="P:canonical Wnt signaling pathway"/>
    <property type="evidence" value="ECO:0007669"/>
    <property type="project" value="TreeGrafter"/>
</dbReference>
<dbReference type="InterPro" id="IPR003410">
    <property type="entry name" value="HYR_dom"/>
</dbReference>
<dbReference type="OrthoDB" id="5958943at2759"/>
<feature type="repeat" description="LDL-receptor class B" evidence="6">
    <location>
        <begin position="115"/>
        <end position="157"/>
    </location>
</feature>
<dbReference type="FunFam" id="2.120.10.30:FF:000241">
    <property type="entry name" value="Low-density lipoprotein receptor-related protein 6"/>
    <property type="match status" value="1"/>
</dbReference>
<sequence length="1450" mass="158399">MESASFITFISCNLMVLSLGSGSQAQAEQDTLYITNGSHILQSNPVTGVHTPLDIPSDQIGRAVGLAVDAQENLVFWSDVSYEKKGIYVWNNTHSVKIISDVAEVNGVTVDWTTNHIYWTDAGRKTIEVADYDGRNRRILISSGLSRPRGIVADPVSGYLFWGDQGTRRLERTRLDGSGRIVLPVTGLFWPNQLTVNYTDGRLLWVDGANKTLNSCDRDGSSVNMVANFSMDSPGPLFGVAVSNTDPVVYVTSWYSGQVMNVSTEGQVGKALTNVAAGNAAIFSVASTFQPSVNTAQNPCMTSDRGQCAGLCLPTGADTYRCSCGSYGGLSLGQDGRSCRTPQKVLLFALADVGEVGYLDLEGATGSPDHYTIGHSPRPVAVAYDAFRQIVYWSDVSNRAIYSASLQGGARREILNSSHSIGIVDGLAYDSAENRLYFSNMGIVSIDSAAYSWHRIEMVDLDSGQRQTVVNVAQKPRAIWIDQVNRYLYYSDWGDRAAIMRTDLDGGNPEKIGTSQVSNPNSILIEGNHLYYVDSQYKDSTLSAGLHSVDLRTQTTSKKNVNLKVPFGLAKDSSTIYISDWGSSSLVTYNDETAETATRLSGLGKIMGLLVTPVTAPTSVPSTMPCRDSDCEEICLPKPLVAAESAVCSCNSYNYTVLQSDGKQCAASEDFVLFADMNSIKLVSLNPVTRRVQTVIQGNSFYSNFAALVYDSTSKTMYFSDVNRQVIFKANIDGTNVQQFYNPGHIIDSMVLSGGRLYWTEFAGGSIVSVALNGDNRTYTVHVTGLDRPRAVQVHDTGSERYLYWSEWGTSDRRVGRVRLGVSTPLVQTVLTSSAGLRWTNSLQIVADKLYVADGYTKTVYVANLDGSGLTELTQFRSDHIYDISLGGDWIYFTDWRSKRLSVYHRPSGRVEVLAEGLMRPTQMVVQQAEPTPTECPSSHGCSQCYPLTGSSWLCGCPAGQVLLPDGKSCSNTVSTTTPYPDTESPVFTFCPMDLVKDTTSGSVHVTWPSPEARDNMAVTSLTSNYKPGNAFPVGESTVTYTVEDAAGNTASCSFTVVVKKSDQTKCGRFETPHRASVSCQTVGGQEECTITCTPESNIRVNQQVAQQYTCDAQGTWQPEYRADVVRTMACVEIKSAPVSYGVKYQEVLTPVGCYEDQDFISFVKNKYIDWLRVNEVCPKYAYIRLCQPSQLDVSCGTVRKKRQTSTQDGTMTIVLALNATLPTQDSQEDFQTVQEVAKNVSIFLANNQFVFSYNNTNYNVTLKSQSSPTVNCGKGQMKTVDNFCVPCPPGTRYSSAQEMCLVCPENTYQERSGQSACIPCEAKKNSLAGSFSHSDCTAHMLQVSSPEPDIRLIIAIAVGSGMAVIILIVIVVILCRGRRGSTKFHSGSNGTIDYQYENEAYDQIPADHDLGSQDTRNGNLLANQEGPDSDEYVMLAENCEILVKSEDKY</sequence>
<dbReference type="SMART" id="SM00181">
    <property type="entry name" value="EGF"/>
    <property type="match status" value="3"/>
</dbReference>
<dbReference type="InterPro" id="IPR011641">
    <property type="entry name" value="Tyr-kin_ephrin_A/B_rcpt-like"/>
</dbReference>
<keyword evidence="7" id="KW-0472">Membrane</keyword>
<dbReference type="PROSITE" id="PS50825">
    <property type="entry name" value="HYR"/>
    <property type="match status" value="1"/>
</dbReference>
<dbReference type="InterPro" id="IPR011042">
    <property type="entry name" value="6-blade_b-propeller_TolB-like"/>
</dbReference>
<dbReference type="SMART" id="SM00135">
    <property type="entry name" value="LY"/>
    <property type="match status" value="11"/>
</dbReference>
<evidence type="ECO:0000256" key="8">
    <source>
        <dbReference type="SAM" id="SignalP"/>
    </source>
</evidence>
<evidence type="ECO:0000256" key="7">
    <source>
        <dbReference type="SAM" id="Phobius"/>
    </source>
</evidence>
<dbReference type="PANTHER" id="PTHR46513">
    <property type="entry name" value="VITELLOGENIN RECEPTOR-LIKE PROTEIN-RELATED-RELATED"/>
    <property type="match status" value="1"/>
</dbReference>
<dbReference type="InterPro" id="IPR009030">
    <property type="entry name" value="Growth_fac_rcpt_cys_sf"/>
</dbReference>
<evidence type="ECO:0000259" key="9">
    <source>
        <dbReference type="PROSITE" id="PS50825"/>
    </source>
</evidence>
<evidence type="ECO:0000313" key="11">
    <source>
        <dbReference type="RefSeq" id="XP_013382434.1"/>
    </source>
</evidence>
<dbReference type="PANTHER" id="PTHR46513:SF13">
    <property type="entry name" value="EGF-LIKE DOMAIN-CONTAINING PROTEIN"/>
    <property type="match status" value="1"/>
</dbReference>
<feature type="domain" description="HYR" evidence="9">
    <location>
        <begin position="981"/>
        <end position="1061"/>
    </location>
</feature>
<dbReference type="InterPro" id="IPR050778">
    <property type="entry name" value="Cueball_EGF_LRP_Nidogen"/>
</dbReference>
<dbReference type="Pfam" id="PF00058">
    <property type="entry name" value="Ldl_recept_b"/>
    <property type="match status" value="1"/>
</dbReference>
<feature type="repeat" description="LDL-receptor class B" evidence="6">
    <location>
        <begin position="158"/>
        <end position="200"/>
    </location>
</feature>
<dbReference type="RefSeq" id="XP_013382434.1">
    <property type="nucleotide sequence ID" value="XM_013526980.2"/>
</dbReference>
<reference evidence="11" key="1">
    <citation type="submission" date="2025-08" db="UniProtKB">
        <authorList>
            <consortium name="RefSeq"/>
        </authorList>
    </citation>
    <scope>IDENTIFICATION</scope>
    <source>
        <tissue evidence="11">Gonads</tissue>
    </source>
</reference>
<dbReference type="SUPFAM" id="SSF57184">
    <property type="entry name" value="Growth factor receptor domain"/>
    <property type="match status" value="1"/>
</dbReference>
<name>A0A1S3HBB0_LINAN</name>
<keyword evidence="1" id="KW-0245">EGF-like domain</keyword>
<dbReference type="Gene3D" id="2.10.50.10">
    <property type="entry name" value="Tumor Necrosis Factor Receptor, subunit A, domain 2"/>
    <property type="match status" value="1"/>
</dbReference>
<evidence type="ECO:0000256" key="3">
    <source>
        <dbReference type="ARBA" id="ARBA00022737"/>
    </source>
</evidence>
<dbReference type="KEGG" id="lak:106153158"/>
<dbReference type="GO" id="GO:0017147">
    <property type="term" value="F:Wnt-protein binding"/>
    <property type="evidence" value="ECO:0007669"/>
    <property type="project" value="TreeGrafter"/>
</dbReference>
<protein>
    <submittedName>
        <fullName evidence="11">Low-density lipoprotein receptor-related protein 4-like</fullName>
    </submittedName>
</protein>
<dbReference type="Proteomes" id="UP000085678">
    <property type="component" value="Unplaced"/>
</dbReference>
<dbReference type="InParanoid" id="A0A1S3HBB0"/>
<dbReference type="Pfam" id="PF02494">
    <property type="entry name" value="HYR"/>
    <property type="match status" value="1"/>
</dbReference>
<feature type="chain" id="PRO_5010331725" evidence="8">
    <location>
        <begin position="26"/>
        <end position="1450"/>
    </location>
</feature>
<keyword evidence="2 8" id="KW-0732">Signal</keyword>
<dbReference type="InterPro" id="IPR013783">
    <property type="entry name" value="Ig-like_fold"/>
</dbReference>
<dbReference type="SUPFAM" id="SSF63825">
    <property type="entry name" value="YWTD domain"/>
    <property type="match status" value="3"/>
</dbReference>
<evidence type="ECO:0000256" key="6">
    <source>
        <dbReference type="PROSITE-ProRule" id="PRU00461"/>
    </source>
</evidence>
<dbReference type="GO" id="GO:0042813">
    <property type="term" value="F:Wnt receptor activity"/>
    <property type="evidence" value="ECO:0007669"/>
    <property type="project" value="TreeGrafter"/>
</dbReference>
<proteinExistence type="predicted"/>
<keyword evidence="10" id="KW-1185">Reference proteome</keyword>
<feature type="signal peptide" evidence="8">
    <location>
        <begin position="1"/>
        <end position="25"/>
    </location>
</feature>
<evidence type="ECO:0000256" key="5">
    <source>
        <dbReference type="ARBA" id="ARBA00023180"/>
    </source>
</evidence>
<evidence type="ECO:0000256" key="2">
    <source>
        <dbReference type="ARBA" id="ARBA00022729"/>
    </source>
</evidence>
<dbReference type="Gene3D" id="2.120.10.30">
    <property type="entry name" value="TolB, C-terminal domain"/>
    <property type="match status" value="3"/>
</dbReference>
<accession>A0A1S3HBB0</accession>
<keyword evidence="3" id="KW-0677">Repeat</keyword>